<evidence type="ECO:0000313" key="6">
    <source>
        <dbReference type="Proteomes" id="UP000824221"/>
    </source>
</evidence>
<reference evidence="5" key="1">
    <citation type="journal article" date="2021" name="PeerJ">
        <title>Extensive microbial diversity within the chicken gut microbiome revealed by metagenomics and culture.</title>
        <authorList>
            <person name="Gilroy R."/>
            <person name="Ravi A."/>
            <person name="Getino M."/>
            <person name="Pursley I."/>
            <person name="Horton D.L."/>
            <person name="Alikhan N.F."/>
            <person name="Baker D."/>
            <person name="Gharbi K."/>
            <person name="Hall N."/>
            <person name="Watson M."/>
            <person name="Adriaenssens E.M."/>
            <person name="Foster-Nyarko E."/>
            <person name="Jarju S."/>
            <person name="Secka A."/>
            <person name="Antonio M."/>
            <person name="Oren A."/>
            <person name="Chaudhuri R.R."/>
            <person name="La Ragione R."/>
            <person name="Hildebrand F."/>
            <person name="Pallen M.J."/>
        </authorList>
    </citation>
    <scope>NUCLEOTIDE SEQUENCE</scope>
    <source>
        <strain evidence="5">CHK156-179</strain>
    </source>
</reference>
<evidence type="ECO:0000256" key="3">
    <source>
        <dbReference type="ARBA" id="ARBA00023163"/>
    </source>
</evidence>
<dbReference type="EMBL" id="DXAJ01000065">
    <property type="protein sequence ID" value="HJA02604.1"/>
    <property type="molecule type" value="Genomic_DNA"/>
</dbReference>
<dbReference type="SMART" id="SM00342">
    <property type="entry name" value="HTH_ARAC"/>
    <property type="match status" value="1"/>
</dbReference>
<evidence type="ECO:0000259" key="4">
    <source>
        <dbReference type="PROSITE" id="PS01124"/>
    </source>
</evidence>
<dbReference type="PROSITE" id="PS01124">
    <property type="entry name" value="HTH_ARAC_FAMILY_2"/>
    <property type="match status" value="1"/>
</dbReference>
<protein>
    <submittedName>
        <fullName evidence="5">Helix-turn-helix domain-containing protein</fullName>
    </submittedName>
</protein>
<dbReference type="PANTHER" id="PTHR43280">
    <property type="entry name" value="ARAC-FAMILY TRANSCRIPTIONAL REGULATOR"/>
    <property type="match status" value="1"/>
</dbReference>
<organism evidence="5 6">
    <name type="scientific">Candidatus Gallimonas gallistercoris</name>
    <dbReference type="NCBI Taxonomy" id="2838602"/>
    <lineage>
        <taxon>Bacteria</taxon>
        <taxon>Bacillati</taxon>
        <taxon>Bacillota</taxon>
        <taxon>Clostridia</taxon>
        <taxon>Candidatus Gallimonas</taxon>
    </lineage>
</organism>
<proteinExistence type="predicted"/>
<dbReference type="InterPro" id="IPR018060">
    <property type="entry name" value="HTH_AraC"/>
</dbReference>
<gene>
    <name evidence="5" type="ORF">H9797_04400</name>
</gene>
<dbReference type="Proteomes" id="UP000824221">
    <property type="component" value="Unassembled WGS sequence"/>
</dbReference>
<dbReference type="PRINTS" id="PR00032">
    <property type="entry name" value="HTHARAC"/>
</dbReference>
<dbReference type="Gene3D" id="1.10.10.60">
    <property type="entry name" value="Homeodomain-like"/>
    <property type="match status" value="2"/>
</dbReference>
<comment type="caution">
    <text evidence="5">The sequence shown here is derived from an EMBL/GenBank/DDBJ whole genome shotgun (WGS) entry which is preliminary data.</text>
</comment>
<dbReference type="Pfam" id="PF12833">
    <property type="entry name" value="HTH_18"/>
    <property type="match status" value="1"/>
</dbReference>
<keyword evidence="3" id="KW-0804">Transcription</keyword>
<dbReference type="InterPro" id="IPR009057">
    <property type="entry name" value="Homeodomain-like_sf"/>
</dbReference>
<dbReference type="GO" id="GO:0043565">
    <property type="term" value="F:sequence-specific DNA binding"/>
    <property type="evidence" value="ECO:0007669"/>
    <property type="project" value="InterPro"/>
</dbReference>
<keyword evidence="1" id="KW-0805">Transcription regulation</keyword>
<sequence>MEKIDYPYLCNIIGSLAGVPMRIFENGEKTYYHSVVYLPRDPMTAYEKDILSVSSHIGYYVTPEFQYYGVVRNGETSIIIGPSMQIKNDDQTLKALGFLCDVPQEEIGDFVSGMRSIIPMPLDSILQMLCSLNYMMNGEKLGLQDLRIYEHEQEELKAQTEELLAERHFDADESDEEYTLHNTLASEQTMLTYVRRGDSAGLREWTKSVPAIRPGVLAGDTLRQLKNTFIVTATLVSRSAIRGGMPVDEALSLSDAYIQKCELLSSIERITNLQYRMIFDYTERVEKLRMGKAPSKFVLDVTNFVRRHLSDPITTEDVANALFLSRSRISVKFKEETGITITDFILKEKTEEAKRLLRYSEKPAVAISNFLGFSSQSHFSRVFKKYAGCAPHEYRKRYDRP</sequence>
<accession>A0A9D2H2A4</accession>
<feature type="domain" description="HTH araC/xylS-type" evidence="4">
    <location>
        <begin position="299"/>
        <end position="397"/>
    </location>
</feature>
<keyword evidence="2" id="KW-0238">DNA-binding</keyword>
<dbReference type="AlphaFoldDB" id="A0A9D2H2A4"/>
<dbReference type="GO" id="GO:0003700">
    <property type="term" value="F:DNA-binding transcription factor activity"/>
    <property type="evidence" value="ECO:0007669"/>
    <property type="project" value="InterPro"/>
</dbReference>
<dbReference type="InterPro" id="IPR020449">
    <property type="entry name" value="Tscrpt_reg_AraC-type_HTH"/>
</dbReference>
<name>A0A9D2H2A4_9FIRM</name>
<evidence type="ECO:0000256" key="2">
    <source>
        <dbReference type="ARBA" id="ARBA00023125"/>
    </source>
</evidence>
<evidence type="ECO:0000313" key="5">
    <source>
        <dbReference type="EMBL" id="HJA02604.1"/>
    </source>
</evidence>
<dbReference type="PANTHER" id="PTHR43280:SF34">
    <property type="entry name" value="ARAC-FAMILY TRANSCRIPTIONAL REGULATOR"/>
    <property type="match status" value="1"/>
</dbReference>
<reference evidence="5" key="2">
    <citation type="submission" date="2021-04" db="EMBL/GenBank/DDBJ databases">
        <authorList>
            <person name="Gilroy R."/>
        </authorList>
    </citation>
    <scope>NUCLEOTIDE SEQUENCE</scope>
    <source>
        <strain evidence="5">CHK156-179</strain>
    </source>
</reference>
<evidence type="ECO:0000256" key="1">
    <source>
        <dbReference type="ARBA" id="ARBA00023015"/>
    </source>
</evidence>
<dbReference type="SUPFAM" id="SSF46689">
    <property type="entry name" value="Homeodomain-like"/>
    <property type="match status" value="2"/>
</dbReference>